<keyword evidence="10" id="KW-1185">Reference proteome</keyword>
<feature type="domain" description="Helicase C-terminal" evidence="8">
    <location>
        <begin position="409"/>
        <end position="574"/>
    </location>
</feature>
<dbReference type="Proteomes" id="UP000218334">
    <property type="component" value="Unassembled WGS sequence"/>
</dbReference>
<dbReference type="EC" id="3.6.4.13" evidence="5"/>
<dbReference type="AlphaFoldDB" id="A0A2H3C2Z7"/>
<feature type="domain" description="Helicase ATP-binding" evidence="7">
    <location>
        <begin position="80"/>
        <end position="317"/>
    </location>
</feature>
<evidence type="ECO:0000313" key="10">
    <source>
        <dbReference type="Proteomes" id="UP000218334"/>
    </source>
</evidence>
<evidence type="ECO:0000259" key="7">
    <source>
        <dbReference type="PROSITE" id="PS51192"/>
    </source>
</evidence>
<dbReference type="SMART" id="SM00487">
    <property type="entry name" value="DEXDc"/>
    <property type="match status" value="1"/>
</dbReference>
<protein>
    <recommendedName>
        <fullName evidence="5">ATP-dependent RNA helicase</fullName>
        <ecNumber evidence="5">3.6.4.13</ecNumber>
    </recommendedName>
</protein>
<keyword evidence="2 5" id="KW-0378">Hydrolase</keyword>
<reference evidence="10" key="1">
    <citation type="journal article" date="2017" name="Nat. Ecol. Evol.">
        <title>Genome expansion and lineage-specific genetic innovations in the forest pathogenic fungi Armillaria.</title>
        <authorList>
            <person name="Sipos G."/>
            <person name="Prasanna A.N."/>
            <person name="Walter M.C."/>
            <person name="O'Connor E."/>
            <person name="Balint B."/>
            <person name="Krizsan K."/>
            <person name="Kiss B."/>
            <person name="Hess J."/>
            <person name="Varga T."/>
            <person name="Slot J."/>
            <person name="Riley R."/>
            <person name="Boka B."/>
            <person name="Rigling D."/>
            <person name="Barry K."/>
            <person name="Lee J."/>
            <person name="Mihaltcheva S."/>
            <person name="LaButti K."/>
            <person name="Lipzen A."/>
            <person name="Waldron R."/>
            <person name="Moloney N.M."/>
            <person name="Sperisen C."/>
            <person name="Kredics L."/>
            <person name="Vagvoelgyi C."/>
            <person name="Patrignani A."/>
            <person name="Fitzpatrick D."/>
            <person name="Nagy I."/>
            <person name="Doyle S."/>
            <person name="Anderson J.B."/>
            <person name="Grigoriev I.V."/>
            <person name="Gueldener U."/>
            <person name="Muensterkoetter M."/>
            <person name="Nagy L.G."/>
        </authorList>
    </citation>
    <scope>NUCLEOTIDE SEQUENCE [LARGE SCALE GENOMIC DNA]</scope>
    <source>
        <strain evidence="10">28-4</strain>
    </source>
</reference>
<dbReference type="STRING" id="1076256.A0A2H3C2Z7"/>
<evidence type="ECO:0000256" key="2">
    <source>
        <dbReference type="ARBA" id="ARBA00022801"/>
    </source>
</evidence>
<proteinExistence type="inferred from homology"/>
<dbReference type="GO" id="GO:0016787">
    <property type="term" value="F:hydrolase activity"/>
    <property type="evidence" value="ECO:0007669"/>
    <property type="project" value="UniProtKB-KW"/>
</dbReference>
<dbReference type="PROSITE" id="PS51194">
    <property type="entry name" value="HELICASE_CTER"/>
    <property type="match status" value="1"/>
</dbReference>
<dbReference type="EMBL" id="KZ293416">
    <property type="protein sequence ID" value="PBK77441.1"/>
    <property type="molecule type" value="Genomic_DNA"/>
</dbReference>
<dbReference type="PANTHER" id="PTHR24031">
    <property type="entry name" value="RNA HELICASE"/>
    <property type="match status" value="1"/>
</dbReference>
<dbReference type="SUPFAM" id="SSF52540">
    <property type="entry name" value="P-loop containing nucleoside triphosphate hydrolases"/>
    <property type="match status" value="1"/>
</dbReference>
<evidence type="ECO:0000256" key="6">
    <source>
        <dbReference type="SAM" id="MobiDB-lite"/>
    </source>
</evidence>
<comment type="function">
    <text evidence="5">RNA helicase.</text>
</comment>
<evidence type="ECO:0000256" key="5">
    <source>
        <dbReference type="RuleBase" id="RU365068"/>
    </source>
</evidence>
<comment type="catalytic activity">
    <reaction evidence="5">
        <text>ATP + H2O = ADP + phosphate + H(+)</text>
        <dbReference type="Rhea" id="RHEA:13065"/>
        <dbReference type="ChEBI" id="CHEBI:15377"/>
        <dbReference type="ChEBI" id="CHEBI:15378"/>
        <dbReference type="ChEBI" id="CHEBI:30616"/>
        <dbReference type="ChEBI" id="CHEBI:43474"/>
        <dbReference type="ChEBI" id="CHEBI:456216"/>
        <dbReference type="EC" id="3.6.4.13"/>
    </reaction>
</comment>
<keyword evidence="4 5" id="KW-0694">RNA-binding</keyword>
<organism evidence="9 10">
    <name type="scientific">Armillaria solidipes</name>
    <dbReference type="NCBI Taxonomy" id="1076256"/>
    <lineage>
        <taxon>Eukaryota</taxon>
        <taxon>Fungi</taxon>
        <taxon>Dikarya</taxon>
        <taxon>Basidiomycota</taxon>
        <taxon>Agaricomycotina</taxon>
        <taxon>Agaricomycetes</taxon>
        <taxon>Agaricomycetidae</taxon>
        <taxon>Agaricales</taxon>
        <taxon>Marasmiineae</taxon>
        <taxon>Physalacriaceae</taxon>
        <taxon>Armillaria</taxon>
    </lineage>
</organism>
<feature type="region of interest" description="Disordered" evidence="6">
    <location>
        <begin position="362"/>
        <end position="381"/>
    </location>
</feature>
<dbReference type="Gene3D" id="3.40.50.300">
    <property type="entry name" value="P-loop containing nucleotide triphosphate hydrolases"/>
    <property type="match status" value="2"/>
</dbReference>
<dbReference type="InterPro" id="IPR011545">
    <property type="entry name" value="DEAD/DEAH_box_helicase_dom"/>
</dbReference>
<feature type="compositionally biased region" description="Basic and acidic residues" evidence="6">
    <location>
        <begin position="364"/>
        <end position="375"/>
    </location>
</feature>
<evidence type="ECO:0000259" key="8">
    <source>
        <dbReference type="PROSITE" id="PS51194"/>
    </source>
</evidence>
<evidence type="ECO:0000256" key="1">
    <source>
        <dbReference type="ARBA" id="ARBA00022741"/>
    </source>
</evidence>
<comment type="domain">
    <text evidence="5">The Q motif is unique to and characteristic of the DEAD box family of RNA helicases and controls ATP binding and hydrolysis.</text>
</comment>
<dbReference type="Pfam" id="PF00271">
    <property type="entry name" value="Helicase_C"/>
    <property type="match status" value="1"/>
</dbReference>
<gene>
    <name evidence="9" type="ORF">ARMSODRAFT_949364</name>
</gene>
<dbReference type="SMART" id="SM00490">
    <property type="entry name" value="HELICc"/>
    <property type="match status" value="1"/>
</dbReference>
<dbReference type="GO" id="GO:0005524">
    <property type="term" value="F:ATP binding"/>
    <property type="evidence" value="ECO:0007669"/>
    <property type="project" value="UniProtKB-UniRule"/>
</dbReference>
<keyword evidence="3 5" id="KW-0067">ATP-binding</keyword>
<keyword evidence="5" id="KW-0347">Helicase</keyword>
<evidence type="ECO:0000256" key="4">
    <source>
        <dbReference type="ARBA" id="ARBA00022884"/>
    </source>
</evidence>
<name>A0A2H3C2Z7_9AGAR</name>
<dbReference type="InterPro" id="IPR001650">
    <property type="entry name" value="Helicase_C-like"/>
</dbReference>
<dbReference type="GO" id="GO:0003724">
    <property type="term" value="F:RNA helicase activity"/>
    <property type="evidence" value="ECO:0007669"/>
    <property type="project" value="UniProtKB-EC"/>
</dbReference>
<dbReference type="PROSITE" id="PS51192">
    <property type="entry name" value="HELICASE_ATP_BIND_1"/>
    <property type="match status" value="1"/>
</dbReference>
<accession>A0A2H3C2Z7</accession>
<dbReference type="Pfam" id="PF00270">
    <property type="entry name" value="DEAD"/>
    <property type="match status" value="1"/>
</dbReference>
<evidence type="ECO:0000313" key="9">
    <source>
        <dbReference type="EMBL" id="PBK77441.1"/>
    </source>
</evidence>
<dbReference type="InterPro" id="IPR014001">
    <property type="entry name" value="Helicase_ATP-bd"/>
</dbReference>
<dbReference type="GO" id="GO:0003723">
    <property type="term" value="F:RNA binding"/>
    <property type="evidence" value="ECO:0007669"/>
    <property type="project" value="UniProtKB-UniRule"/>
</dbReference>
<evidence type="ECO:0000256" key="3">
    <source>
        <dbReference type="ARBA" id="ARBA00022840"/>
    </source>
</evidence>
<keyword evidence="1 5" id="KW-0547">Nucleotide-binding</keyword>
<dbReference type="InterPro" id="IPR027417">
    <property type="entry name" value="P-loop_NTPase"/>
</dbReference>
<comment type="similarity">
    <text evidence="5">Belongs to the DEAD box helicase family.</text>
</comment>
<sequence>MNLFRRTTTVCQRWTRQYPRNCRYISRSAEEFESASSKSIPDGAPAITFETLGLRPSVVNAMHAAFPNIRNPTDAQTRLIPAVLSGMDVLVTDDTGSGKSFGLLLSLLNKPRLRYKNKETGLVRENMSITSLFVVPHRDLAYQLYHWVQCISNAASSTSPGTPSISSIAQVLVRDGKMHLDSGLTALRSNPPHILIATPQAVMDVYRQEPEALPFVEFSTVVVDEIDYLVETMPHKSEDTTYWKTIQKRQAKLARHPGVTTELLDIIYAQRKKMSEENREVLVNELYHTPQLVVSSASVRKHLSSHLFYESRWMKKKDTIIVHGSPNAVAPHSGLGGKDVTHSVLVVSGAKVTSIEEAVLTTPEGDRDATRKLAENSEGPPVAVDVSAEQRSAYEGKPSPFNPNALEAVAVAFALDVPSVALLVIRPEASVQRAVYDLRSMGVNAVALDVANMERGGAHLLSYGDTSEFKTNPTLLVCTRAMTRGIDFPELTHVFIMEFFQGKMSGQTVDEYLHIAGRVGRFGRGGRVITLVERGPVAGSETKDGRRTGGKEDAKMMSILKSIGCNPDRFEYFD</sequence>